<dbReference type="EMBL" id="CM040455">
    <property type="protein sequence ID" value="MCI4375052.1"/>
    <property type="molecule type" value="Genomic_DNA"/>
</dbReference>
<dbReference type="Proteomes" id="UP000829447">
    <property type="component" value="Linkage Group LG2"/>
</dbReference>
<proteinExistence type="predicted"/>
<evidence type="ECO:0000313" key="1">
    <source>
        <dbReference type="EMBL" id="MCI4375052.1"/>
    </source>
</evidence>
<comment type="caution">
    <text evidence="1">The sequence shown here is derived from an EMBL/GenBank/DDBJ whole genome shotgun (WGS) entry which is preliminary data.</text>
</comment>
<keyword evidence="2" id="KW-1185">Reference proteome</keyword>
<protein>
    <submittedName>
        <fullName evidence="1">Uncharacterized protein</fullName>
    </submittedName>
</protein>
<gene>
    <name evidence="1" type="ORF">PGIGA_G00104620</name>
</gene>
<accession>A0ACC5W7L7</accession>
<evidence type="ECO:0000313" key="2">
    <source>
        <dbReference type="Proteomes" id="UP000829447"/>
    </source>
</evidence>
<sequence length="98" mass="10670">MRAAAPVTLCAGTSILRWASADPSSTAAAEETLTATHTKRSVNNTAYTRAEMLWARIVDGNDGTAHTLQHSTSVQCSDHAHLMGLIRYNYLQLCHFLP</sequence>
<name>A0ACC5W7L7_PANGG</name>
<reference evidence="1 2" key="1">
    <citation type="journal article" date="2022" name="bioRxiv">
        <title>An ancient truncated duplication of the anti-Mullerian hormone receptor type 2 gene is a potential conserved master sex determinant in the Pangasiidae catfish family.</title>
        <authorList>
            <person name="Wen M."/>
            <person name="Pan Q."/>
            <person name="Jouanno E."/>
            <person name="Montfort J."/>
            <person name="Zahm M."/>
            <person name="Cabau C."/>
            <person name="Klopp C."/>
            <person name="Iampietro C."/>
            <person name="Roques C."/>
            <person name="Bouchez O."/>
            <person name="Castinel A."/>
            <person name="Donnadieu C."/>
            <person name="Parrinello H."/>
            <person name="Poncet C."/>
            <person name="Belmonte E."/>
            <person name="Gautier V."/>
            <person name="Avarre J.-C."/>
            <person name="Dugue R."/>
            <person name="Gustiano R."/>
            <person name="Ha T.T.T."/>
            <person name="Campet M."/>
            <person name="Sriphairoj K."/>
            <person name="Ribolli J."/>
            <person name="de Almeida F.L."/>
            <person name="Desvignes T."/>
            <person name="Postlethwait J.H."/>
            <person name="Bucao C.F."/>
            <person name="Robinson-Rechavi M."/>
            <person name="Bobe J."/>
            <person name="Herpin A."/>
            <person name="Guiguen Y."/>
        </authorList>
    </citation>
    <scope>NUCLEOTIDE SEQUENCE [LARGE SCALE GENOMIC DNA]</scope>
    <source>
        <strain evidence="1">YG-Dec2019</strain>
    </source>
</reference>
<organism evidence="1 2">
    <name type="scientific">Pangasianodon gigas</name>
    <name type="common">Mekong giant catfish</name>
    <name type="synonym">Pangasius gigas</name>
    <dbReference type="NCBI Taxonomy" id="30993"/>
    <lineage>
        <taxon>Eukaryota</taxon>
        <taxon>Metazoa</taxon>
        <taxon>Chordata</taxon>
        <taxon>Craniata</taxon>
        <taxon>Vertebrata</taxon>
        <taxon>Euteleostomi</taxon>
        <taxon>Actinopterygii</taxon>
        <taxon>Neopterygii</taxon>
        <taxon>Teleostei</taxon>
        <taxon>Ostariophysi</taxon>
        <taxon>Siluriformes</taxon>
        <taxon>Pangasiidae</taxon>
        <taxon>Pangasianodon</taxon>
    </lineage>
</organism>